<evidence type="ECO:0000256" key="2">
    <source>
        <dbReference type="SAM" id="MobiDB-lite"/>
    </source>
</evidence>
<dbReference type="Pfam" id="PF00567">
    <property type="entry name" value="TUDOR"/>
    <property type="match status" value="4"/>
</dbReference>
<feature type="region of interest" description="Disordered" evidence="2">
    <location>
        <begin position="259"/>
        <end position="296"/>
    </location>
</feature>
<dbReference type="PANTHER" id="PTHR16442:SF1">
    <property type="entry name" value="RING FINGER PROTEIN 17"/>
    <property type="match status" value="1"/>
</dbReference>
<evidence type="ECO:0000259" key="3">
    <source>
        <dbReference type="PROSITE" id="PS50304"/>
    </source>
</evidence>
<feature type="region of interest" description="Disordered" evidence="2">
    <location>
        <begin position="76"/>
        <end position="144"/>
    </location>
</feature>
<dbReference type="InterPro" id="IPR002999">
    <property type="entry name" value="Tudor"/>
</dbReference>
<keyword evidence="1" id="KW-0175">Coiled coil</keyword>
<sequence length="1047" mass="119531">MAEAQKVLEDLLEKFSTPKLLAEILKKLTKLDDLEGRLIRLEENSEEKYRKLLKKIEAQSQEKNCEEKCERLKVIKKIQSSDNNSREKYQEIEKKTKAPNKEKYREEESQRLEKNMEARSKEKHNQEKYQRPEKEVGKLSKENQYEDKYQKLEKEIETQRKAKYYEEKYRKPEKEIVAWSRDKHYEKKHRNLEKEIESRSKEKYYEGKYQKLEKEVEGWSKEKHYEEKYRKLEKEIKAQSEAKHYEGKYCKLEKEVEAQSKDRHEEKHQEVEKKTGTQCKVSSGQNSSESKSLRMPKSATCPIDTKTVSEVIFTCARNNFYFGHPSTKAPELLALQKSMLNQGSLGFPLADPQINDLCAVKVEQDWCRGRITHLTHELTPEVTVFLIDYGDLIVFTVDKLKVLPVDLETPSGFVSKFEIAGDKKVELFKKIKVKPVKRSDKSDCWILAVQEDASGPKSSDEKPMTSAEVKTCTSSLPPVSRTCPLPQDLYTEVSVLCLVRDDTYYGQPATLLRDTNLLHEELQAQADKIDNFCLMKDIAVGSLCLVKYSGDWYRAEILSIAPLKVQLLDYGDCISCPAENLREIPTELKPRSRTIFKFKLAENASKKYYKKSVYSCLKIKPLHFSEKDNSWVVAVEGDPCPPTSLNDVTEKKPSVQPGTSPVKASPKSDIPAQNTPQDQCPVKENVSSTASNKHSVEKSPVEVTQTQKPTCPIDRNSFTEVTVTSVQKAKSGVFFGRPSSCEEEMIELLKVLHSVGKNCAVLEKPAIGDICFALYEELWYRGRIIAVDKQVRTVELIDYGDVITIPFDYVGVISDDLKSKPITCFKWRFVDGTSPDLFPKCADEKIILKPVQYDEELGGWIMTVNMESSSVQPPSVTIKVPPIPADEFTSVTTTSIERAEDGIFFGQPSSHDADMVKLSQILQRVGQTCEELINPAIGDLCFAFYEQEWYRGRIVAVDEKVRTVQLIDYGDEVSLPADCVGIIPDDLKNKPVYCFKWRFVDGTSPDLFPKKFLASVALKPVQYDEEFNGWIMAANAVIARSPSSKQS</sequence>
<name>A0A9P0A831_BEMTA</name>
<feature type="domain" description="Tudor" evidence="3">
    <location>
        <begin position="934"/>
        <end position="990"/>
    </location>
</feature>
<dbReference type="EMBL" id="OU963864">
    <property type="protein sequence ID" value="CAH0386699.1"/>
    <property type="molecule type" value="Genomic_DNA"/>
</dbReference>
<dbReference type="Proteomes" id="UP001152759">
    <property type="component" value="Chromosome 3"/>
</dbReference>
<evidence type="ECO:0000256" key="1">
    <source>
        <dbReference type="SAM" id="Coils"/>
    </source>
</evidence>
<dbReference type="AlphaFoldDB" id="A0A9P0A831"/>
<feature type="domain" description="Tudor" evidence="3">
    <location>
        <begin position="764"/>
        <end position="820"/>
    </location>
</feature>
<dbReference type="PANTHER" id="PTHR16442">
    <property type="entry name" value="RING FINGER PROTEIN 17"/>
    <property type="match status" value="1"/>
</dbReference>
<dbReference type="CDD" id="cd20379">
    <property type="entry name" value="Tudor_dTUD-like"/>
    <property type="match status" value="4"/>
</dbReference>
<feature type="compositionally biased region" description="Basic and acidic residues" evidence="2">
    <location>
        <begin position="84"/>
        <end position="144"/>
    </location>
</feature>
<gene>
    <name evidence="4" type="ORF">BEMITA_LOCUS5777</name>
</gene>
<accession>A0A9P0A831</accession>
<feature type="domain" description="Tudor" evidence="3">
    <location>
        <begin position="537"/>
        <end position="591"/>
    </location>
</feature>
<dbReference type="SUPFAM" id="SSF63748">
    <property type="entry name" value="Tudor/PWWP/MBT"/>
    <property type="match status" value="4"/>
</dbReference>
<evidence type="ECO:0000313" key="4">
    <source>
        <dbReference type="EMBL" id="CAH0386699.1"/>
    </source>
</evidence>
<proteinExistence type="predicted"/>
<reference evidence="4" key="1">
    <citation type="submission" date="2021-12" db="EMBL/GenBank/DDBJ databases">
        <authorList>
            <person name="King R."/>
        </authorList>
    </citation>
    <scope>NUCLEOTIDE SEQUENCE</scope>
</reference>
<dbReference type="PROSITE" id="PS50304">
    <property type="entry name" value="TUDOR"/>
    <property type="match status" value="4"/>
</dbReference>
<feature type="coiled-coil region" evidence="1">
    <location>
        <begin position="24"/>
        <end position="66"/>
    </location>
</feature>
<feature type="compositionally biased region" description="Polar residues" evidence="2">
    <location>
        <begin position="276"/>
        <end position="290"/>
    </location>
</feature>
<evidence type="ECO:0000313" key="5">
    <source>
        <dbReference type="Proteomes" id="UP001152759"/>
    </source>
</evidence>
<feature type="compositionally biased region" description="Basic and acidic residues" evidence="2">
    <location>
        <begin position="259"/>
        <end position="275"/>
    </location>
</feature>
<feature type="domain" description="Tudor" evidence="3">
    <location>
        <begin position="351"/>
        <end position="410"/>
    </location>
</feature>
<protein>
    <recommendedName>
        <fullName evidence="3">Tudor domain-containing protein</fullName>
    </recommendedName>
</protein>
<feature type="region of interest" description="Disordered" evidence="2">
    <location>
        <begin position="643"/>
        <end position="709"/>
    </location>
</feature>
<dbReference type="SMART" id="SM00333">
    <property type="entry name" value="TUDOR"/>
    <property type="match status" value="4"/>
</dbReference>
<dbReference type="Gene3D" id="2.30.30.140">
    <property type="match status" value="4"/>
</dbReference>
<organism evidence="4 5">
    <name type="scientific">Bemisia tabaci</name>
    <name type="common">Sweetpotato whitefly</name>
    <name type="synonym">Aleurodes tabaci</name>
    <dbReference type="NCBI Taxonomy" id="7038"/>
    <lineage>
        <taxon>Eukaryota</taxon>
        <taxon>Metazoa</taxon>
        <taxon>Ecdysozoa</taxon>
        <taxon>Arthropoda</taxon>
        <taxon>Hexapoda</taxon>
        <taxon>Insecta</taxon>
        <taxon>Pterygota</taxon>
        <taxon>Neoptera</taxon>
        <taxon>Paraneoptera</taxon>
        <taxon>Hemiptera</taxon>
        <taxon>Sternorrhyncha</taxon>
        <taxon>Aleyrodoidea</taxon>
        <taxon>Aleyrodidae</taxon>
        <taxon>Aleyrodinae</taxon>
        <taxon>Bemisia</taxon>
    </lineage>
</organism>
<keyword evidence="5" id="KW-1185">Reference proteome</keyword>